<dbReference type="InterPro" id="IPR040086">
    <property type="entry name" value="MJ0683-like"/>
</dbReference>
<dbReference type="EMBL" id="JBHULX010000004">
    <property type="protein sequence ID" value="MFD2590502.1"/>
    <property type="molecule type" value="Genomic_DNA"/>
</dbReference>
<dbReference type="InterPro" id="IPR007197">
    <property type="entry name" value="rSAM"/>
</dbReference>
<evidence type="ECO:0000259" key="4">
    <source>
        <dbReference type="Pfam" id="PF04055"/>
    </source>
</evidence>
<keyword evidence="1" id="KW-0479">Metal-binding</keyword>
<accession>A0ABW5N645</accession>
<dbReference type="SUPFAM" id="SSF102114">
    <property type="entry name" value="Radical SAM enzymes"/>
    <property type="match status" value="1"/>
</dbReference>
<protein>
    <submittedName>
        <fullName evidence="5">PA0069 family radical SAM protein</fullName>
    </submittedName>
</protein>
<evidence type="ECO:0000256" key="2">
    <source>
        <dbReference type="ARBA" id="ARBA00023004"/>
    </source>
</evidence>
<proteinExistence type="predicted"/>
<dbReference type="Pfam" id="PF04055">
    <property type="entry name" value="Radical_SAM"/>
    <property type="match status" value="1"/>
</dbReference>
<dbReference type="Proteomes" id="UP001597459">
    <property type="component" value="Unassembled WGS sequence"/>
</dbReference>
<sequence length="358" mass="41021">MKSKNYIKGRGAQENINNSFFSHTHEVRDDFLNYCFHEGEHIRKKETSFINVFPKTIVNKVKSPDVGMYYSLNPYQGCEHGCVYCYARNSHEYWGYGAGLDFENTILIKKNAPVLLEKKLRSKHWSASPISLSGNTDCYQPIEKKLQITRRLLSLFLKYKHPVTIITKNALILRDLDILSQLAKDNLIAVMISITSLEEKTRRILEPRTSSIKKRLETVEALNKALVPTNVMMAPIIPSINSHEILPLTKEVASRGAQSIGYTVVRLNGAIGQIFTTWLENTLPDKKDKILHQIEECHLGKLNDSTFGHRMKGSGKIAEQIHQLFAIARKKYFPVDNEAILLNCELHQQYKDGQYRLF</sequence>
<reference evidence="6" key="1">
    <citation type="journal article" date="2019" name="Int. J. Syst. Evol. Microbiol.">
        <title>The Global Catalogue of Microorganisms (GCM) 10K type strain sequencing project: providing services to taxonomists for standard genome sequencing and annotation.</title>
        <authorList>
            <consortium name="The Broad Institute Genomics Platform"/>
            <consortium name="The Broad Institute Genome Sequencing Center for Infectious Disease"/>
            <person name="Wu L."/>
            <person name="Ma J."/>
        </authorList>
    </citation>
    <scope>NUCLEOTIDE SEQUENCE [LARGE SCALE GENOMIC DNA]</scope>
    <source>
        <strain evidence="6">KCTC 42423</strain>
    </source>
</reference>
<gene>
    <name evidence="5" type="ORF">ACFSTE_06625</name>
</gene>
<dbReference type="NCBIfam" id="NF033668">
    <property type="entry name" value="rSAM_PA0069"/>
    <property type="match status" value="1"/>
</dbReference>
<dbReference type="PANTHER" id="PTHR43432">
    <property type="entry name" value="SLR0285 PROTEIN"/>
    <property type="match status" value="1"/>
</dbReference>
<evidence type="ECO:0000256" key="1">
    <source>
        <dbReference type="ARBA" id="ARBA00022723"/>
    </source>
</evidence>
<dbReference type="SFLD" id="SFLDG01084">
    <property type="entry name" value="Uncharacterised_Radical_SAM_Su"/>
    <property type="match status" value="1"/>
</dbReference>
<evidence type="ECO:0000313" key="5">
    <source>
        <dbReference type="EMBL" id="MFD2590502.1"/>
    </source>
</evidence>
<feature type="domain" description="Radical SAM core" evidence="4">
    <location>
        <begin position="73"/>
        <end position="247"/>
    </location>
</feature>
<keyword evidence="2" id="KW-0408">Iron</keyword>
<dbReference type="SFLD" id="SFLDS00029">
    <property type="entry name" value="Radical_SAM"/>
    <property type="match status" value="1"/>
</dbReference>
<dbReference type="CDD" id="cd01335">
    <property type="entry name" value="Radical_SAM"/>
    <property type="match status" value="1"/>
</dbReference>
<keyword evidence="3" id="KW-0411">Iron-sulfur</keyword>
<evidence type="ECO:0000256" key="3">
    <source>
        <dbReference type="ARBA" id="ARBA00023014"/>
    </source>
</evidence>
<dbReference type="RefSeq" id="WP_176028426.1">
    <property type="nucleotide sequence ID" value="NZ_JBHSJV010000001.1"/>
</dbReference>
<organism evidence="5 6">
    <name type="scientific">Aquimarina hainanensis</name>
    <dbReference type="NCBI Taxonomy" id="1578017"/>
    <lineage>
        <taxon>Bacteria</taxon>
        <taxon>Pseudomonadati</taxon>
        <taxon>Bacteroidota</taxon>
        <taxon>Flavobacteriia</taxon>
        <taxon>Flavobacteriales</taxon>
        <taxon>Flavobacteriaceae</taxon>
        <taxon>Aquimarina</taxon>
    </lineage>
</organism>
<dbReference type="Gene3D" id="3.80.30.30">
    <property type="match status" value="1"/>
</dbReference>
<evidence type="ECO:0000313" key="6">
    <source>
        <dbReference type="Proteomes" id="UP001597459"/>
    </source>
</evidence>
<dbReference type="PANTHER" id="PTHR43432:SF3">
    <property type="entry name" value="SLR0285 PROTEIN"/>
    <property type="match status" value="1"/>
</dbReference>
<keyword evidence="6" id="KW-1185">Reference proteome</keyword>
<name>A0ABW5N645_9FLAO</name>
<dbReference type="InterPro" id="IPR058240">
    <property type="entry name" value="rSAM_sf"/>
</dbReference>
<comment type="caution">
    <text evidence="5">The sequence shown here is derived from an EMBL/GenBank/DDBJ whole genome shotgun (WGS) entry which is preliminary data.</text>
</comment>